<dbReference type="AlphaFoldDB" id="A0A1J4KC95"/>
<comment type="caution">
    <text evidence="1">The sequence shown here is derived from an EMBL/GenBank/DDBJ whole genome shotgun (WGS) entry which is preliminary data.</text>
</comment>
<protein>
    <submittedName>
        <fullName evidence="1">Uncharacterized protein</fullName>
    </submittedName>
</protein>
<dbReference type="VEuPathDB" id="TrichDB:TRFO_22506"/>
<proteinExistence type="predicted"/>
<name>A0A1J4KC95_9EUKA</name>
<sequence>MTGGRRCMEGFIPLDEIEFHFIFNPYKIYKIYHPLYLITKRHFLIVSSIYLASHLFIEWMLMLEVNKELDYLVLPEEHFNWTLYIDKYTNSSINHLIDYSNHNYNYNNFTYNVDKLTPLPHSNRNFHFPYVVSLNSDNRLELEVFFFTENVFMQKLLFNQL</sequence>
<dbReference type="RefSeq" id="XP_068361979.1">
    <property type="nucleotide sequence ID" value="XM_068502592.1"/>
</dbReference>
<dbReference type="Proteomes" id="UP000179807">
    <property type="component" value="Unassembled WGS sequence"/>
</dbReference>
<reference evidence="1" key="1">
    <citation type="submission" date="2016-10" db="EMBL/GenBank/DDBJ databases">
        <authorList>
            <person name="Benchimol M."/>
            <person name="Almeida L.G."/>
            <person name="Vasconcelos A.T."/>
            <person name="Perreira-Neves A."/>
            <person name="Rosa I.A."/>
            <person name="Tasca T."/>
            <person name="Bogo M.R."/>
            <person name="de Souza W."/>
        </authorList>
    </citation>
    <scope>NUCLEOTIDE SEQUENCE [LARGE SCALE GENOMIC DNA]</scope>
    <source>
        <strain evidence="1">K</strain>
    </source>
</reference>
<evidence type="ECO:0000313" key="1">
    <source>
        <dbReference type="EMBL" id="OHT08843.1"/>
    </source>
</evidence>
<accession>A0A1J4KC95</accession>
<dbReference type="EMBL" id="MLAK01000656">
    <property type="protein sequence ID" value="OHT08843.1"/>
    <property type="molecule type" value="Genomic_DNA"/>
</dbReference>
<gene>
    <name evidence="1" type="ORF">TRFO_22506</name>
</gene>
<organism evidence="1 2">
    <name type="scientific">Tritrichomonas foetus</name>
    <dbReference type="NCBI Taxonomy" id="1144522"/>
    <lineage>
        <taxon>Eukaryota</taxon>
        <taxon>Metamonada</taxon>
        <taxon>Parabasalia</taxon>
        <taxon>Tritrichomonadida</taxon>
        <taxon>Tritrichomonadidae</taxon>
        <taxon>Tritrichomonas</taxon>
    </lineage>
</organism>
<evidence type="ECO:0000313" key="2">
    <source>
        <dbReference type="Proteomes" id="UP000179807"/>
    </source>
</evidence>
<dbReference type="GeneID" id="94837296"/>
<keyword evidence="2" id="KW-1185">Reference proteome</keyword>